<dbReference type="InterPro" id="IPR003008">
    <property type="entry name" value="Tubulin_FtsZ_GTPase"/>
</dbReference>
<gene>
    <name evidence="2" type="ORF">ONB1V03_LOCUS8348</name>
</gene>
<dbReference type="EMBL" id="OC919555">
    <property type="protein sequence ID" value="CAD7651533.1"/>
    <property type="molecule type" value="Genomic_DNA"/>
</dbReference>
<dbReference type="Pfam" id="PF00091">
    <property type="entry name" value="Tubulin"/>
    <property type="match status" value="1"/>
</dbReference>
<evidence type="ECO:0000313" key="2">
    <source>
        <dbReference type="EMBL" id="CAD7651533.1"/>
    </source>
</evidence>
<dbReference type="Gene3D" id="3.40.50.1440">
    <property type="entry name" value="Tubulin/FtsZ, GTPase domain"/>
    <property type="match status" value="1"/>
</dbReference>
<proteinExistence type="predicted"/>
<dbReference type="SUPFAM" id="SSF52490">
    <property type="entry name" value="Tubulin nucleotide-binding domain-like"/>
    <property type="match status" value="1"/>
</dbReference>
<reference evidence="2" key="1">
    <citation type="submission" date="2020-11" db="EMBL/GenBank/DDBJ databases">
        <authorList>
            <person name="Tran Van P."/>
        </authorList>
    </citation>
    <scope>NUCLEOTIDE SEQUENCE</scope>
</reference>
<keyword evidence="3" id="KW-1185">Reference proteome</keyword>
<feature type="domain" description="Tubulin/FtsZ GTPase" evidence="1">
    <location>
        <begin position="54"/>
        <end position="107"/>
    </location>
</feature>
<evidence type="ECO:0000313" key="3">
    <source>
        <dbReference type="Proteomes" id="UP000728032"/>
    </source>
</evidence>
<name>A0A7R9M0Z8_9ACAR</name>
<dbReference type="GO" id="GO:0005525">
    <property type="term" value="F:GTP binding"/>
    <property type="evidence" value="ECO:0007669"/>
    <property type="project" value="InterPro"/>
</dbReference>
<accession>A0A7R9M0Z8</accession>
<dbReference type="PANTHER" id="PTHR36527:SF3">
    <property type="entry name" value="OS01G0282866 PROTEIN"/>
    <property type="match status" value="1"/>
</dbReference>
<dbReference type="Proteomes" id="UP000728032">
    <property type="component" value="Unassembled WGS sequence"/>
</dbReference>
<protein>
    <recommendedName>
        <fullName evidence="1">Tubulin/FtsZ GTPase domain-containing protein</fullName>
    </recommendedName>
</protein>
<dbReference type="OrthoDB" id="1662883at2759"/>
<dbReference type="EMBL" id="CAJPVJ010004730">
    <property type="protein sequence ID" value="CAG2168864.1"/>
    <property type="molecule type" value="Genomic_DNA"/>
</dbReference>
<sequence length="112" mass="12639">MSMYYKKAACDRPTIGCSVLYANCLSAAKPYTCFSRLSPSNCLSRYTNTYTMREIVHIQAGQCGNQIGSQFWEVISEEHGIDMTGHYVGNNIQQLERINVYYNESSCNTLNA</sequence>
<dbReference type="InterPro" id="IPR036525">
    <property type="entry name" value="Tubulin/FtsZ_GTPase_sf"/>
</dbReference>
<organism evidence="2">
    <name type="scientific">Oppiella nova</name>
    <dbReference type="NCBI Taxonomy" id="334625"/>
    <lineage>
        <taxon>Eukaryota</taxon>
        <taxon>Metazoa</taxon>
        <taxon>Ecdysozoa</taxon>
        <taxon>Arthropoda</taxon>
        <taxon>Chelicerata</taxon>
        <taxon>Arachnida</taxon>
        <taxon>Acari</taxon>
        <taxon>Acariformes</taxon>
        <taxon>Sarcoptiformes</taxon>
        <taxon>Oribatida</taxon>
        <taxon>Brachypylina</taxon>
        <taxon>Oppioidea</taxon>
        <taxon>Oppiidae</taxon>
        <taxon>Oppiella</taxon>
    </lineage>
</organism>
<dbReference type="AlphaFoldDB" id="A0A7R9M0Z8"/>
<dbReference type="PANTHER" id="PTHR36527">
    <property type="entry name" value="OS01G0282866 PROTEIN"/>
    <property type="match status" value="1"/>
</dbReference>
<evidence type="ECO:0000259" key="1">
    <source>
        <dbReference type="Pfam" id="PF00091"/>
    </source>
</evidence>